<dbReference type="PANTHER" id="PTHR43095">
    <property type="entry name" value="SUGAR KINASE"/>
    <property type="match status" value="1"/>
</dbReference>
<evidence type="ECO:0000313" key="4">
    <source>
        <dbReference type="EMBL" id="GAH85794.1"/>
    </source>
</evidence>
<comment type="caution">
    <text evidence="4">The sequence shown here is derived from an EMBL/GenBank/DDBJ whole genome shotgun (WGS) entry which is preliminary data.</text>
</comment>
<dbReference type="GO" id="GO:0005975">
    <property type="term" value="P:carbohydrate metabolic process"/>
    <property type="evidence" value="ECO:0007669"/>
    <property type="project" value="InterPro"/>
</dbReference>
<keyword evidence="2" id="KW-0418">Kinase</keyword>
<dbReference type="InterPro" id="IPR018484">
    <property type="entry name" value="FGGY_N"/>
</dbReference>
<dbReference type="EMBL" id="BARU01038543">
    <property type="protein sequence ID" value="GAH85794.1"/>
    <property type="molecule type" value="Genomic_DNA"/>
</dbReference>
<feature type="domain" description="Carbohydrate kinase FGGY N-terminal" evidence="3">
    <location>
        <begin position="6"/>
        <end position="163"/>
    </location>
</feature>
<keyword evidence="1" id="KW-0808">Transferase</keyword>
<organism evidence="4">
    <name type="scientific">marine sediment metagenome</name>
    <dbReference type="NCBI Taxonomy" id="412755"/>
    <lineage>
        <taxon>unclassified sequences</taxon>
        <taxon>metagenomes</taxon>
        <taxon>ecological metagenomes</taxon>
    </lineage>
</organism>
<dbReference type="InterPro" id="IPR043129">
    <property type="entry name" value="ATPase_NBD"/>
</dbReference>
<dbReference type="Pfam" id="PF00370">
    <property type="entry name" value="FGGY_N"/>
    <property type="match status" value="1"/>
</dbReference>
<dbReference type="SUPFAM" id="SSF53067">
    <property type="entry name" value="Actin-like ATPase domain"/>
    <property type="match status" value="1"/>
</dbReference>
<name>X1K697_9ZZZZ</name>
<reference evidence="4" key="1">
    <citation type="journal article" date="2014" name="Front. Microbiol.">
        <title>High frequency of phylogenetically diverse reductive dehalogenase-homologous genes in deep subseafloor sedimentary metagenomes.</title>
        <authorList>
            <person name="Kawai M."/>
            <person name="Futagami T."/>
            <person name="Toyoda A."/>
            <person name="Takaki Y."/>
            <person name="Nishi S."/>
            <person name="Hori S."/>
            <person name="Arai W."/>
            <person name="Tsubouchi T."/>
            <person name="Morono Y."/>
            <person name="Uchiyama I."/>
            <person name="Ito T."/>
            <person name="Fujiyama A."/>
            <person name="Inagaki F."/>
            <person name="Takami H."/>
        </authorList>
    </citation>
    <scope>NUCLEOTIDE SEQUENCE</scope>
    <source>
        <strain evidence="4">Expedition CK06-06</strain>
    </source>
</reference>
<evidence type="ECO:0000259" key="3">
    <source>
        <dbReference type="Pfam" id="PF00370"/>
    </source>
</evidence>
<dbReference type="GO" id="GO:0016301">
    <property type="term" value="F:kinase activity"/>
    <property type="evidence" value="ECO:0007669"/>
    <property type="project" value="UniProtKB-KW"/>
</dbReference>
<dbReference type="InterPro" id="IPR050406">
    <property type="entry name" value="FGGY_Carb_Kinase"/>
</dbReference>
<gene>
    <name evidence="4" type="ORF">S03H2_59889</name>
</gene>
<dbReference type="Gene3D" id="3.30.420.40">
    <property type="match status" value="1"/>
</dbReference>
<evidence type="ECO:0000256" key="2">
    <source>
        <dbReference type="ARBA" id="ARBA00022777"/>
    </source>
</evidence>
<proteinExistence type="predicted"/>
<protein>
    <recommendedName>
        <fullName evidence="3">Carbohydrate kinase FGGY N-terminal domain-containing protein</fullName>
    </recommendedName>
</protein>
<accession>X1K697</accession>
<sequence length="173" mass="19473">MAENSYLIGVDLGTAGTKAAIFDEEGNLITDAYEESRLSYPKPGWVEQELDDFYRSACQTIKEVIEKSKISPHRIAAIAFDGQMAGIGGIDEHWRPVTRYDSWLDTRCEPYIEFMKEKAGDLVLKKTGAAPSYNHGPKILWWKNEAPEIFEKIHKFVMPAGYVAGKEPLVYPG</sequence>
<dbReference type="AlphaFoldDB" id="X1K697"/>
<evidence type="ECO:0000256" key="1">
    <source>
        <dbReference type="ARBA" id="ARBA00022679"/>
    </source>
</evidence>